<dbReference type="InterPro" id="IPR012543">
    <property type="entry name" value="DUF1694"/>
</dbReference>
<dbReference type="SUPFAM" id="SSF160515">
    <property type="entry name" value="YueI-like"/>
    <property type="match status" value="1"/>
</dbReference>
<accession>A0A938XVC8</accession>
<evidence type="ECO:0000313" key="3">
    <source>
        <dbReference type="Proteomes" id="UP000774000"/>
    </source>
</evidence>
<name>A0A938XVC8_9FIRM</name>
<reference evidence="2" key="1">
    <citation type="submission" date="2021-01" db="EMBL/GenBank/DDBJ databases">
        <title>Genomic Encyclopedia of Type Strains, Phase IV (KMG-IV): sequencing the most valuable type-strain genomes for metagenomic binning, comparative biology and taxonomic classification.</title>
        <authorList>
            <person name="Goeker M."/>
        </authorList>
    </citation>
    <scope>NUCLEOTIDE SEQUENCE</scope>
    <source>
        <strain evidence="2">DSM 23230</strain>
    </source>
</reference>
<sequence>MSDKQQDIEQESMKKQQQKSELERTAAAGVNGGPKIKQNEKNRFLGEFKERVLIALTFSQVEEEGTYPEVAEAMQDSEAVKLILNREVDMSKARDYIKLADDNDLSFKKIGAAGLVGEVALVVVSDHAVHAEKIYVRSRRERLKEKGIPEELINARGEKICGDCYNLIKEKAPEELENYKKMSLFDKLIGEKCPGKHD</sequence>
<feature type="compositionally biased region" description="Basic and acidic residues" evidence="1">
    <location>
        <begin position="1"/>
        <end position="24"/>
    </location>
</feature>
<dbReference type="AlphaFoldDB" id="A0A938XVC8"/>
<evidence type="ECO:0000313" key="2">
    <source>
        <dbReference type="EMBL" id="MBM7557006.1"/>
    </source>
</evidence>
<gene>
    <name evidence="2" type="ORF">JOC47_001860</name>
</gene>
<organism evidence="2 3">
    <name type="scientific">Halanaerobacter jeridensis</name>
    <dbReference type="NCBI Taxonomy" id="706427"/>
    <lineage>
        <taxon>Bacteria</taxon>
        <taxon>Bacillati</taxon>
        <taxon>Bacillota</taxon>
        <taxon>Clostridia</taxon>
        <taxon>Halanaerobiales</taxon>
        <taxon>Halobacteroidaceae</taxon>
        <taxon>Halanaerobacter</taxon>
    </lineage>
</organism>
<proteinExistence type="predicted"/>
<feature type="region of interest" description="Disordered" evidence="1">
    <location>
        <begin position="1"/>
        <end position="38"/>
    </location>
</feature>
<keyword evidence="3" id="KW-1185">Reference proteome</keyword>
<comment type="caution">
    <text evidence="2">The sequence shown here is derived from an EMBL/GenBank/DDBJ whole genome shotgun (WGS) entry which is preliminary data.</text>
</comment>
<dbReference type="Proteomes" id="UP000774000">
    <property type="component" value="Unassembled WGS sequence"/>
</dbReference>
<dbReference type="RefSeq" id="WP_204701767.1">
    <property type="nucleotide sequence ID" value="NZ_JAFBDQ010000008.1"/>
</dbReference>
<dbReference type="Gene3D" id="3.30.1330.30">
    <property type="match status" value="1"/>
</dbReference>
<evidence type="ECO:0000256" key="1">
    <source>
        <dbReference type="SAM" id="MobiDB-lite"/>
    </source>
</evidence>
<dbReference type="EMBL" id="JAFBDQ010000008">
    <property type="protein sequence ID" value="MBM7557006.1"/>
    <property type="molecule type" value="Genomic_DNA"/>
</dbReference>
<protein>
    <submittedName>
        <fullName evidence="2">Uncharacterized protein YueI</fullName>
    </submittedName>
</protein>
<dbReference type="InterPro" id="IPR029064">
    <property type="entry name" value="Ribosomal_eL30-like_sf"/>
</dbReference>
<dbReference type="Pfam" id="PF07997">
    <property type="entry name" value="DUF1694"/>
    <property type="match status" value="1"/>
</dbReference>